<dbReference type="EMBL" id="FOIB01000003">
    <property type="protein sequence ID" value="SET89249.1"/>
    <property type="molecule type" value="Genomic_DNA"/>
</dbReference>
<proteinExistence type="predicted"/>
<evidence type="ECO:0000313" key="2">
    <source>
        <dbReference type="Proteomes" id="UP000183760"/>
    </source>
</evidence>
<dbReference type="Proteomes" id="UP000183760">
    <property type="component" value="Unassembled WGS sequence"/>
</dbReference>
<reference evidence="1 2" key="1">
    <citation type="submission" date="2016-10" db="EMBL/GenBank/DDBJ databases">
        <authorList>
            <person name="Varghese N."/>
            <person name="Submissions S."/>
        </authorList>
    </citation>
    <scope>NUCLEOTIDE SEQUENCE [LARGE SCALE GENOMIC DNA]</scope>
    <source>
        <strain evidence="1 2">DSM 16525</strain>
    </source>
</reference>
<accession>A0ABY1CC18</accession>
<dbReference type="SUPFAM" id="SSF50494">
    <property type="entry name" value="Trypsin-like serine proteases"/>
    <property type="match status" value="1"/>
</dbReference>
<keyword evidence="2" id="KW-1185">Reference proteome</keyword>
<dbReference type="InterPro" id="IPR043504">
    <property type="entry name" value="Peptidase_S1_PA_chymotrypsin"/>
</dbReference>
<organism evidence="1 2">
    <name type="scientific">Myxococcus fulvus</name>
    <dbReference type="NCBI Taxonomy" id="33"/>
    <lineage>
        <taxon>Bacteria</taxon>
        <taxon>Pseudomonadati</taxon>
        <taxon>Myxococcota</taxon>
        <taxon>Myxococcia</taxon>
        <taxon>Myxococcales</taxon>
        <taxon>Cystobacterineae</taxon>
        <taxon>Myxococcaceae</taxon>
        <taxon>Myxococcus</taxon>
    </lineage>
</organism>
<sequence length="440" mass="45636">MESRVAAPGVCSRPTGRESPVVVGTNVMRQQAILRVVLGSAALCLGGFGGAAWAGGPTSESASSTSAARPRTLDDALLEVERSAPGFAGMYHDEKGRLVVRLVNATAAPAARSAITSVFGADKIPAAGVVTEPATRTFSQLKAIQERLTPEVLALPGAVFTDVDEKSNRVAIGVERAESRARVEWTLGRLAVDRDAVDVVEVGPIRPASVQSGWTPVAGGLQIETPGKYCTLGFAALQGGTLGFVTNSHCTTVQGGVESTLAYQAVYPWQVGTETTDPFYATGGSCPAGRRCRYSDSAFFRADAAISSRVVQTPGAFNLNISAWHEVTGKLLYPSQGQTVFKTGRTSGTTSGTIEWACATVNGGGVPDTFYCNYIATSGAQNGAGGDSGSPVYIFTANGVALTGLMWGAGSNPWNFAFAPLGGVEFELGIVPYCWGNVGC</sequence>
<comment type="caution">
    <text evidence="1">The sequence shown here is derived from an EMBL/GenBank/DDBJ whole genome shotgun (WGS) entry which is preliminary data.</text>
</comment>
<evidence type="ECO:0000313" key="1">
    <source>
        <dbReference type="EMBL" id="SET89249.1"/>
    </source>
</evidence>
<dbReference type="PROSITE" id="PS00135">
    <property type="entry name" value="TRYPSIN_SER"/>
    <property type="match status" value="1"/>
</dbReference>
<dbReference type="Gene3D" id="2.40.10.10">
    <property type="entry name" value="Trypsin-like serine proteases"/>
    <property type="match status" value="2"/>
</dbReference>
<gene>
    <name evidence="1" type="ORF">SAMN05443572_103693</name>
</gene>
<protein>
    <submittedName>
        <fullName evidence="1">Uncharacterized protein</fullName>
    </submittedName>
</protein>
<dbReference type="InterPro" id="IPR033116">
    <property type="entry name" value="TRYPSIN_SER"/>
</dbReference>
<dbReference type="InterPro" id="IPR009003">
    <property type="entry name" value="Peptidase_S1_PA"/>
</dbReference>
<name>A0ABY1CC18_MYXFU</name>